<dbReference type="EMBL" id="JACHKA010000001">
    <property type="protein sequence ID" value="MBB5987544.1"/>
    <property type="molecule type" value="Genomic_DNA"/>
</dbReference>
<dbReference type="InterPro" id="IPR050707">
    <property type="entry name" value="HTH_MetabolicPath_Reg"/>
</dbReference>
<name>A0ABR6NJT8_9SPHN</name>
<dbReference type="Pfam" id="PF01614">
    <property type="entry name" value="IclR_C"/>
    <property type="match status" value="1"/>
</dbReference>
<gene>
    <name evidence="6" type="ORF">HNP60_003518</name>
</gene>
<keyword evidence="2 6" id="KW-0238">DNA-binding</keyword>
<dbReference type="InterPro" id="IPR036388">
    <property type="entry name" value="WH-like_DNA-bd_sf"/>
</dbReference>
<evidence type="ECO:0000256" key="3">
    <source>
        <dbReference type="ARBA" id="ARBA00023163"/>
    </source>
</evidence>
<keyword evidence="3" id="KW-0804">Transcription</keyword>
<sequence>MSTANRLLNVLALFTMDRPEWSVEEAATELDMTLSTTYRYFRSLVEAGLVAAHTPSRYTLGPAIIRFDRQMRLLDPLIVAARPVMRRLARELGPHIWVPLCRLYRTDVMCVHQETLEPPDLANDFERQPVSYGRGQLMPLHRGAPSKAILANMNFRLVRPIYDGDPAAMAAVGLGGNWTEVKRSLRALRSAGAVITSGELQGGMQGIAVPIFDQQVVIGSLSIIMQQSREMPPRETLVPRLTEGARQIEEIMTAAASR</sequence>
<proteinExistence type="predicted"/>
<protein>
    <submittedName>
        <fullName evidence="6">DNA-binding IclR family transcriptional regulator</fullName>
    </submittedName>
</protein>
<evidence type="ECO:0000256" key="1">
    <source>
        <dbReference type="ARBA" id="ARBA00023015"/>
    </source>
</evidence>
<dbReference type="Pfam" id="PF09339">
    <property type="entry name" value="HTH_IclR"/>
    <property type="match status" value="1"/>
</dbReference>
<feature type="domain" description="HTH iclR-type" evidence="4">
    <location>
        <begin position="1"/>
        <end position="62"/>
    </location>
</feature>
<feature type="domain" description="IclR-ED" evidence="5">
    <location>
        <begin position="63"/>
        <end position="254"/>
    </location>
</feature>
<dbReference type="InterPro" id="IPR036390">
    <property type="entry name" value="WH_DNA-bd_sf"/>
</dbReference>
<evidence type="ECO:0000313" key="6">
    <source>
        <dbReference type="EMBL" id="MBB5987544.1"/>
    </source>
</evidence>
<keyword evidence="7" id="KW-1185">Reference proteome</keyword>
<dbReference type="PROSITE" id="PS51077">
    <property type="entry name" value="HTH_ICLR"/>
    <property type="match status" value="1"/>
</dbReference>
<dbReference type="GO" id="GO:0003677">
    <property type="term" value="F:DNA binding"/>
    <property type="evidence" value="ECO:0007669"/>
    <property type="project" value="UniProtKB-KW"/>
</dbReference>
<dbReference type="SUPFAM" id="SSF55781">
    <property type="entry name" value="GAF domain-like"/>
    <property type="match status" value="1"/>
</dbReference>
<dbReference type="SUPFAM" id="SSF46785">
    <property type="entry name" value="Winged helix' DNA-binding domain"/>
    <property type="match status" value="1"/>
</dbReference>
<dbReference type="Gene3D" id="1.10.10.10">
    <property type="entry name" value="Winged helix-like DNA-binding domain superfamily/Winged helix DNA-binding domain"/>
    <property type="match status" value="1"/>
</dbReference>
<dbReference type="PROSITE" id="PS51078">
    <property type="entry name" value="ICLR_ED"/>
    <property type="match status" value="1"/>
</dbReference>
<dbReference type="SMART" id="SM00346">
    <property type="entry name" value="HTH_ICLR"/>
    <property type="match status" value="1"/>
</dbReference>
<evidence type="ECO:0000259" key="5">
    <source>
        <dbReference type="PROSITE" id="PS51078"/>
    </source>
</evidence>
<dbReference type="InterPro" id="IPR005471">
    <property type="entry name" value="Tscrpt_reg_IclR_N"/>
</dbReference>
<accession>A0ABR6NJT8</accession>
<dbReference type="InterPro" id="IPR014757">
    <property type="entry name" value="Tscrpt_reg_IclR_C"/>
</dbReference>
<keyword evidence="1" id="KW-0805">Transcription regulation</keyword>
<evidence type="ECO:0000256" key="2">
    <source>
        <dbReference type="ARBA" id="ARBA00023125"/>
    </source>
</evidence>
<organism evidence="6 7">
    <name type="scientific">Sphingobium lignivorans</name>
    <dbReference type="NCBI Taxonomy" id="2735886"/>
    <lineage>
        <taxon>Bacteria</taxon>
        <taxon>Pseudomonadati</taxon>
        <taxon>Pseudomonadota</taxon>
        <taxon>Alphaproteobacteria</taxon>
        <taxon>Sphingomonadales</taxon>
        <taxon>Sphingomonadaceae</taxon>
        <taxon>Sphingobium</taxon>
    </lineage>
</organism>
<comment type="caution">
    <text evidence="6">The sequence shown here is derived from an EMBL/GenBank/DDBJ whole genome shotgun (WGS) entry which is preliminary data.</text>
</comment>
<evidence type="ECO:0000259" key="4">
    <source>
        <dbReference type="PROSITE" id="PS51077"/>
    </source>
</evidence>
<dbReference type="PANTHER" id="PTHR30136">
    <property type="entry name" value="HELIX-TURN-HELIX TRANSCRIPTIONAL REGULATOR, ICLR FAMILY"/>
    <property type="match status" value="1"/>
</dbReference>
<dbReference type="InterPro" id="IPR029016">
    <property type="entry name" value="GAF-like_dom_sf"/>
</dbReference>
<dbReference type="PANTHER" id="PTHR30136:SF24">
    <property type="entry name" value="HTH-TYPE TRANSCRIPTIONAL REPRESSOR ALLR"/>
    <property type="match status" value="1"/>
</dbReference>
<reference evidence="6 7" key="1">
    <citation type="submission" date="2020-08" db="EMBL/GenBank/DDBJ databases">
        <title>Exploring microbial biodiversity for novel pathways involved in the catabolism of aromatic compounds derived from lignin.</title>
        <authorList>
            <person name="Elkins J."/>
        </authorList>
    </citation>
    <scope>NUCLEOTIDE SEQUENCE [LARGE SCALE GENOMIC DNA]</scope>
    <source>
        <strain evidence="6 7">B1D3A</strain>
    </source>
</reference>
<dbReference type="Proteomes" id="UP001138540">
    <property type="component" value="Unassembled WGS sequence"/>
</dbReference>
<dbReference type="Gene3D" id="3.30.450.40">
    <property type="match status" value="1"/>
</dbReference>
<evidence type="ECO:0000313" key="7">
    <source>
        <dbReference type="Proteomes" id="UP001138540"/>
    </source>
</evidence>